<dbReference type="GO" id="GO:0005509">
    <property type="term" value="F:calcium ion binding"/>
    <property type="evidence" value="ECO:0007669"/>
    <property type="project" value="InterPro"/>
</dbReference>
<dbReference type="GO" id="GO:0005783">
    <property type="term" value="C:endoplasmic reticulum"/>
    <property type="evidence" value="ECO:0007669"/>
    <property type="project" value="TreeGrafter"/>
</dbReference>
<keyword evidence="12" id="KW-0106">Calcium</keyword>
<evidence type="ECO:0000256" key="4">
    <source>
        <dbReference type="ARBA" id="ARBA00022729"/>
    </source>
</evidence>
<dbReference type="InterPro" id="IPR050749">
    <property type="entry name" value="Glycosyl_Hydrolase_47"/>
</dbReference>
<evidence type="ECO:0000256" key="13">
    <source>
        <dbReference type="PIRSR" id="PIRSR601382-3"/>
    </source>
</evidence>
<dbReference type="FunFam" id="1.50.10.10:FF:000047">
    <property type="entry name" value="Mannosyl-oligosaccharide alpha-1,2-mannosidase"/>
    <property type="match status" value="1"/>
</dbReference>
<accession>A0A2N5S6W9</accession>
<gene>
    <name evidence="17" type="ORF">PCANC_21513</name>
</gene>
<evidence type="ECO:0000256" key="1">
    <source>
        <dbReference type="ARBA" id="ARBA00001913"/>
    </source>
</evidence>
<dbReference type="GO" id="GO:0036503">
    <property type="term" value="P:ERAD pathway"/>
    <property type="evidence" value="ECO:0007669"/>
    <property type="project" value="UniProtKB-ARBA"/>
</dbReference>
<comment type="catalytic activity">
    <reaction evidence="10">
        <text>N(4)-(alpha-D-Man-(1-&gt;2)-alpha-D-Man-(1-&gt;2)-alpha-D-Man-(1-&gt;3)-[alpha-D-Man-(1-&gt;2)-alpha-D-Man-(1-&gt;3)-[alpha-D-Man-(1-&gt;2)-alpha-D-Man-(1-&gt;6)]-alpha-D-Man-(1-&gt;6)]-beta-D-Man-(1-&gt;4)-beta-D-GlcNAc-(1-&gt;4)-beta-D-GlcNAc)-L-asparaginyl-[protein] (N-glucan mannose isomer 9A1,2,3B1,2,3) + 4 H2O = N(4)-(alpha-D-Man-(1-&gt;3)-[alpha-D-Man-(1-&gt;3)-[alpha-D-Man-(1-&gt;6)]-alpha-D-Man-(1-&gt;6)]-beta-D-Man-(1-&gt;4)-beta-D-GlcNAc-(1-&gt;4)-beta-D-GlcNAc)-L-asparaginyl-[protein] (N-glucan mannose isomer 5A1,2) + 4 beta-D-mannose</text>
        <dbReference type="Rhea" id="RHEA:56008"/>
        <dbReference type="Rhea" id="RHEA-COMP:14356"/>
        <dbReference type="Rhea" id="RHEA-COMP:14367"/>
        <dbReference type="ChEBI" id="CHEBI:15377"/>
        <dbReference type="ChEBI" id="CHEBI:28563"/>
        <dbReference type="ChEBI" id="CHEBI:59087"/>
        <dbReference type="ChEBI" id="CHEBI:139493"/>
        <dbReference type="EC" id="3.2.1.113"/>
    </reaction>
</comment>
<proteinExistence type="inferred from homology"/>
<protein>
    <recommendedName>
        <fullName evidence="14">alpha-1,2-Mannosidase</fullName>
        <ecNumber evidence="14">3.2.1.-</ecNumber>
    </recommendedName>
</protein>
<evidence type="ECO:0000256" key="2">
    <source>
        <dbReference type="ARBA" id="ARBA00004922"/>
    </source>
</evidence>
<evidence type="ECO:0000256" key="15">
    <source>
        <dbReference type="SAM" id="MobiDB-lite"/>
    </source>
</evidence>
<evidence type="ECO:0000256" key="14">
    <source>
        <dbReference type="RuleBase" id="RU361193"/>
    </source>
</evidence>
<evidence type="ECO:0000256" key="12">
    <source>
        <dbReference type="PIRSR" id="PIRSR601382-2"/>
    </source>
</evidence>
<dbReference type="Pfam" id="PF01532">
    <property type="entry name" value="Glyco_hydro_47"/>
    <property type="match status" value="1"/>
</dbReference>
<dbReference type="AlphaFoldDB" id="A0A2N5S6W9"/>
<comment type="pathway">
    <text evidence="2">Protein modification; protein glycosylation.</text>
</comment>
<evidence type="ECO:0000256" key="3">
    <source>
        <dbReference type="ARBA" id="ARBA00007658"/>
    </source>
</evidence>
<dbReference type="PANTHER" id="PTHR11742">
    <property type="entry name" value="MANNOSYL-OLIGOSACCHARIDE ALPHA-1,2-MANNOSIDASE-RELATED"/>
    <property type="match status" value="1"/>
</dbReference>
<evidence type="ECO:0000256" key="11">
    <source>
        <dbReference type="PIRSR" id="PIRSR601382-1"/>
    </source>
</evidence>
<evidence type="ECO:0000256" key="8">
    <source>
        <dbReference type="ARBA" id="ARBA00023295"/>
    </source>
</evidence>
<keyword evidence="4 16" id="KW-0732">Signal</keyword>
<feature type="active site" evidence="11">
    <location>
        <position position="413"/>
    </location>
</feature>
<feature type="active site" description="Proton donor" evidence="11">
    <location>
        <position position="372"/>
    </location>
</feature>
<feature type="disulfide bond" evidence="13">
    <location>
        <begin position="329"/>
        <end position="358"/>
    </location>
</feature>
<evidence type="ECO:0000256" key="6">
    <source>
        <dbReference type="ARBA" id="ARBA00023157"/>
    </source>
</evidence>
<dbReference type="InterPro" id="IPR036026">
    <property type="entry name" value="Seven-hairpin_glycosidases"/>
</dbReference>
<sequence>MRWNPMKRTVCAWLLLRITTGVLCDKNSAPPTLQKLGLKQSDQDKQRAEAVKAAFTGAFDDYMKFGYPGDEVRPLSKGARNTRNGWSATLVDSLDTLFVMNLQDRFAKGVEDTLKIDFSQSQTKDGVSIFESTIRYIAGILSAYELSGASNAPLLDQARKLADKLLLCWQDDAQNLPFPFLDFTTNKPVTRDFISAASAGSLIMEFDRLSYYTHQPKYLQYATKAVQTVIRTPSAIPGLPGLTFGVRNQTILYDLATWGSGTDSYLEYLLKYGMLINNSDPSYYNTWKQAVQSSIKKLIQVSPVRNLTYLGEFSTSENSFNYEFSHLACYASGNWLLGGKVFQDDQLVDYGLRLVATCLETYKRTATGLGPEIFAFMGPNGETSGPKPSPQDVEFFRTNGFYIVNPAYHLRPEVIESAFYAWRLTGDVQYQEFVWQAFQALQKYCKATASYSDIENVNSNTNPKQSDASESFLYAETFKYIYLTFSDPELLSLDQYVFNTEAHPFRYERSQNSVSSGSSKNNAKKSASPPGRSSTDQIPPTLVLLVLSFLAFVSLL</sequence>
<comment type="catalytic activity">
    <reaction evidence="9">
        <text>N(4)-(alpha-D-Man-(1-&gt;2)-alpha-D-Man-(1-&gt;2)-alpha-D-Man-(1-&gt;3)-[alpha-D-Man-(1-&gt;3)-[alpha-D-Man-(1-&gt;2)-alpha-D-Man-(1-&gt;6)]-alpha-D-Man-(1-&gt;6)]-beta-D-Man-(1-&gt;4)-beta-D-GlcNAc-(1-&gt;4)-beta-D-GlcNAc)-L-asparaginyl-[protein] (N-glucan mannose isomer 8A1,2,3B1,3) + 3 H2O = N(4)-(alpha-D-Man-(1-&gt;3)-[alpha-D-Man-(1-&gt;3)-[alpha-D-Man-(1-&gt;6)]-alpha-D-Man-(1-&gt;6)]-beta-D-Man-(1-&gt;4)-beta-D-GlcNAc-(1-&gt;4)-beta-D-GlcNAc)-L-asparaginyl-[protein] (N-glucan mannose isomer 5A1,2) + 3 beta-D-mannose</text>
        <dbReference type="Rhea" id="RHEA:56028"/>
        <dbReference type="Rhea" id="RHEA-COMP:14358"/>
        <dbReference type="Rhea" id="RHEA-COMP:14367"/>
        <dbReference type="ChEBI" id="CHEBI:15377"/>
        <dbReference type="ChEBI" id="CHEBI:28563"/>
        <dbReference type="ChEBI" id="CHEBI:59087"/>
        <dbReference type="ChEBI" id="CHEBI:60628"/>
        <dbReference type="EC" id="3.2.1.113"/>
    </reaction>
</comment>
<keyword evidence="6 13" id="KW-1015">Disulfide bond</keyword>
<reference evidence="17 18" key="1">
    <citation type="submission" date="2017-11" db="EMBL/GenBank/DDBJ databases">
        <title>De novo assembly and phasing of dikaryotic genomes from two isolates of Puccinia coronata f. sp. avenae, the causal agent of oat crown rust.</title>
        <authorList>
            <person name="Miller M.E."/>
            <person name="Zhang Y."/>
            <person name="Omidvar V."/>
            <person name="Sperschneider J."/>
            <person name="Schwessinger B."/>
            <person name="Raley C."/>
            <person name="Palmer J.M."/>
            <person name="Garnica D."/>
            <person name="Upadhyaya N."/>
            <person name="Rathjen J."/>
            <person name="Taylor J.M."/>
            <person name="Park R.F."/>
            <person name="Dodds P.N."/>
            <person name="Hirsch C.D."/>
            <person name="Kianian S.F."/>
            <person name="Figueroa M."/>
        </authorList>
    </citation>
    <scope>NUCLEOTIDE SEQUENCE [LARGE SCALE GENOMIC DNA]</scope>
    <source>
        <strain evidence="17">12NC29</strain>
    </source>
</reference>
<feature type="active site" description="Proton donor" evidence="11">
    <location>
        <position position="131"/>
    </location>
</feature>
<comment type="caution">
    <text evidence="17">The sequence shown here is derived from an EMBL/GenBank/DDBJ whole genome shotgun (WGS) entry which is preliminary data.</text>
</comment>
<dbReference type="GO" id="GO:0004571">
    <property type="term" value="F:mannosyl-oligosaccharide 1,2-alpha-mannosidase activity"/>
    <property type="evidence" value="ECO:0007669"/>
    <property type="project" value="UniProtKB-EC"/>
</dbReference>
<dbReference type="GO" id="GO:0016020">
    <property type="term" value="C:membrane"/>
    <property type="evidence" value="ECO:0007669"/>
    <property type="project" value="InterPro"/>
</dbReference>
<name>A0A2N5S6W9_9BASI</name>
<dbReference type="OrthoDB" id="8118055at2759"/>
<keyword evidence="12" id="KW-0479">Metal-binding</keyword>
<organism evidence="17 18">
    <name type="scientific">Puccinia coronata f. sp. avenae</name>
    <dbReference type="NCBI Taxonomy" id="200324"/>
    <lineage>
        <taxon>Eukaryota</taxon>
        <taxon>Fungi</taxon>
        <taxon>Dikarya</taxon>
        <taxon>Basidiomycota</taxon>
        <taxon>Pucciniomycotina</taxon>
        <taxon>Pucciniomycetes</taxon>
        <taxon>Pucciniales</taxon>
        <taxon>Pucciniaceae</taxon>
        <taxon>Puccinia</taxon>
    </lineage>
</organism>
<comment type="similarity">
    <text evidence="3 14">Belongs to the glycosyl hydrolase 47 family.</text>
</comment>
<feature type="signal peptide" evidence="16">
    <location>
        <begin position="1"/>
        <end position="24"/>
    </location>
</feature>
<evidence type="ECO:0000256" key="5">
    <source>
        <dbReference type="ARBA" id="ARBA00022801"/>
    </source>
</evidence>
<evidence type="ECO:0000256" key="10">
    <source>
        <dbReference type="ARBA" id="ARBA00048605"/>
    </source>
</evidence>
<evidence type="ECO:0000313" key="17">
    <source>
        <dbReference type="EMBL" id="PLW08992.1"/>
    </source>
</evidence>
<dbReference type="PRINTS" id="PR00747">
    <property type="entry name" value="GLYHDRLASE47"/>
</dbReference>
<dbReference type="STRING" id="200324.A0A2N5S6W9"/>
<evidence type="ECO:0000313" key="18">
    <source>
        <dbReference type="Proteomes" id="UP000235388"/>
    </source>
</evidence>
<dbReference type="EMBL" id="PGCJ01001130">
    <property type="protein sequence ID" value="PLW08992.1"/>
    <property type="molecule type" value="Genomic_DNA"/>
</dbReference>
<dbReference type="InterPro" id="IPR012341">
    <property type="entry name" value="6hp_glycosidase-like_sf"/>
</dbReference>
<comment type="cofactor">
    <cofactor evidence="1 12">
        <name>Ca(2+)</name>
        <dbReference type="ChEBI" id="CHEBI:29108"/>
    </cofactor>
</comment>
<feature type="binding site" evidence="12">
    <location>
        <position position="500"/>
    </location>
    <ligand>
        <name>Ca(2+)</name>
        <dbReference type="ChEBI" id="CHEBI:29108"/>
    </ligand>
</feature>
<evidence type="ECO:0000256" key="7">
    <source>
        <dbReference type="ARBA" id="ARBA00023180"/>
    </source>
</evidence>
<keyword evidence="7" id="KW-0325">Glycoprotein</keyword>
<dbReference type="InterPro" id="IPR001382">
    <property type="entry name" value="Glyco_hydro_47"/>
</dbReference>
<dbReference type="Gene3D" id="1.50.10.10">
    <property type="match status" value="1"/>
</dbReference>
<keyword evidence="18" id="KW-1185">Reference proteome</keyword>
<dbReference type="Proteomes" id="UP000235388">
    <property type="component" value="Unassembled WGS sequence"/>
</dbReference>
<dbReference type="SUPFAM" id="SSF48225">
    <property type="entry name" value="Seven-hairpin glycosidases"/>
    <property type="match status" value="1"/>
</dbReference>
<feature type="compositionally biased region" description="Low complexity" evidence="15">
    <location>
        <begin position="510"/>
        <end position="528"/>
    </location>
</feature>
<evidence type="ECO:0000256" key="16">
    <source>
        <dbReference type="SAM" id="SignalP"/>
    </source>
</evidence>
<evidence type="ECO:0000256" key="9">
    <source>
        <dbReference type="ARBA" id="ARBA00047669"/>
    </source>
</evidence>
<feature type="active site" evidence="11">
    <location>
        <position position="263"/>
    </location>
</feature>
<feature type="region of interest" description="Disordered" evidence="15">
    <location>
        <begin position="509"/>
        <end position="535"/>
    </location>
</feature>
<keyword evidence="8 14" id="KW-0326">Glycosidase</keyword>
<dbReference type="EC" id="3.2.1.-" evidence="14"/>
<feature type="chain" id="PRO_5014749633" description="alpha-1,2-Mannosidase" evidence="16">
    <location>
        <begin position="25"/>
        <end position="556"/>
    </location>
</feature>
<dbReference type="GO" id="GO:0005975">
    <property type="term" value="P:carbohydrate metabolic process"/>
    <property type="evidence" value="ECO:0007669"/>
    <property type="project" value="InterPro"/>
</dbReference>
<dbReference type="PANTHER" id="PTHR11742:SF101">
    <property type="entry name" value="MANNOSYL-OLIGOSACCHARIDE ALPHA-1,2-MANNOSIDASE 1B"/>
    <property type="match status" value="1"/>
</dbReference>
<keyword evidence="5 14" id="KW-0378">Hydrolase</keyword>